<evidence type="ECO:0000313" key="2">
    <source>
        <dbReference type="EMBL" id="PWJ62005.1"/>
    </source>
</evidence>
<evidence type="ECO:0000313" key="3">
    <source>
        <dbReference type="Proteomes" id="UP000245674"/>
    </source>
</evidence>
<accession>A0ABX5LD97</accession>
<name>A0ABX5LD97_9MICO</name>
<proteinExistence type="predicted"/>
<reference evidence="2 3" key="1">
    <citation type="submission" date="2018-03" db="EMBL/GenBank/DDBJ databases">
        <title>Genomic Encyclopedia of Type Strains, Phase III (KMG-III): the genomes of soil and plant-associated and newly described type strains.</title>
        <authorList>
            <person name="Whitman W."/>
        </authorList>
    </citation>
    <scope>NUCLEOTIDE SEQUENCE [LARGE SCALE GENOMIC DNA]</scope>
    <source>
        <strain evidence="2 3">VKM Ac-1602</strain>
    </source>
</reference>
<sequence length="99" mass="10367">MDGRTVSDVVVVGTGRPPRAGAGCSSGGLGRDEGRRRARLRYLVGHVARASWRTIFGVPSFTSMVFFGTVKPVARADVDNVVVAISGYPEACAVASSLQ</sequence>
<dbReference type="EMBL" id="QGDV01000013">
    <property type="protein sequence ID" value="PWJ62005.1"/>
    <property type="molecule type" value="Genomic_DNA"/>
</dbReference>
<organism evidence="2 3">
    <name type="scientific">Rathayibacter iranicus NCPPB 2253 = VKM Ac-1602</name>
    <dbReference type="NCBI Taxonomy" id="1328868"/>
    <lineage>
        <taxon>Bacteria</taxon>
        <taxon>Bacillati</taxon>
        <taxon>Actinomycetota</taxon>
        <taxon>Actinomycetes</taxon>
        <taxon>Micrococcales</taxon>
        <taxon>Microbacteriaceae</taxon>
        <taxon>Rathayibacter</taxon>
    </lineage>
</organism>
<keyword evidence="3" id="KW-1185">Reference proteome</keyword>
<feature type="region of interest" description="Disordered" evidence="1">
    <location>
        <begin position="1"/>
        <end position="31"/>
    </location>
</feature>
<evidence type="ECO:0000256" key="1">
    <source>
        <dbReference type="SAM" id="MobiDB-lite"/>
    </source>
</evidence>
<gene>
    <name evidence="2" type="ORF">B0H03_11328</name>
</gene>
<protein>
    <submittedName>
        <fullName evidence="2">Uncharacterized protein</fullName>
    </submittedName>
</protein>
<comment type="caution">
    <text evidence="2">The sequence shown here is derived from an EMBL/GenBank/DDBJ whole genome shotgun (WGS) entry which is preliminary data.</text>
</comment>
<dbReference type="Proteomes" id="UP000245674">
    <property type="component" value="Unassembled WGS sequence"/>
</dbReference>